<dbReference type="AlphaFoldDB" id="F9VQX7"/>
<organism evidence="2 3">
    <name type="scientific">Gordonia alkanivorans NBRC 16433</name>
    <dbReference type="NCBI Taxonomy" id="1027371"/>
    <lineage>
        <taxon>Bacteria</taxon>
        <taxon>Bacillati</taxon>
        <taxon>Actinomycetota</taxon>
        <taxon>Actinomycetes</taxon>
        <taxon>Mycobacteriales</taxon>
        <taxon>Gordoniaceae</taxon>
        <taxon>Gordonia</taxon>
    </lineage>
</organism>
<protein>
    <submittedName>
        <fullName evidence="2">Uncharacterized protein</fullName>
    </submittedName>
</protein>
<feature type="transmembrane region" description="Helical" evidence="1">
    <location>
        <begin position="41"/>
        <end position="60"/>
    </location>
</feature>
<keyword evidence="1" id="KW-1133">Transmembrane helix</keyword>
<sequence>MDPVEVGTLTPERRLWIGNVCIAAAMFVVAALPIAKTTASWVLVTLATVIVLGFAFLFPWPTSNGGARRLLTGVQQSGTGNRSQAAGDKSNQLMSDGNINIHGNIDNGK</sequence>
<proteinExistence type="predicted"/>
<evidence type="ECO:0000313" key="3">
    <source>
        <dbReference type="Proteomes" id="UP000003558"/>
    </source>
</evidence>
<evidence type="ECO:0000313" key="2">
    <source>
        <dbReference type="EMBL" id="GAA11016.1"/>
    </source>
</evidence>
<dbReference type="EMBL" id="BACI01000016">
    <property type="protein sequence ID" value="GAA11016.1"/>
    <property type="molecule type" value="Genomic_DNA"/>
</dbReference>
<accession>F9VQX7</accession>
<reference evidence="2 3" key="1">
    <citation type="submission" date="2011-05" db="EMBL/GenBank/DDBJ databases">
        <title>Whole genome shotgun sequence of Gordonia alkanivorans NBRC 16433.</title>
        <authorList>
            <person name="Hosoyama A."/>
            <person name="Nakamura S."/>
            <person name="Takarada H."/>
            <person name="Tsuchikane K."/>
            <person name="Yamazaki S."/>
            <person name="Fujita N."/>
        </authorList>
    </citation>
    <scope>NUCLEOTIDE SEQUENCE [LARGE SCALE GENOMIC DNA]</scope>
    <source>
        <strain evidence="2 3">NBRC 16433</strain>
    </source>
</reference>
<gene>
    <name evidence="2" type="ORF">GOALK_016_01390</name>
</gene>
<keyword evidence="1" id="KW-0472">Membrane</keyword>
<comment type="caution">
    <text evidence="2">The sequence shown here is derived from an EMBL/GenBank/DDBJ whole genome shotgun (WGS) entry which is preliminary data.</text>
</comment>
<dbReference type="Proteomes" id="UP000003558">
    <property type="component" value="Unassembled WGS sequence"/>
</dbReference>
<feature type="transmembrane region" description="Helical" evidence="1">
    <location>
        <begin position="15"/>
        <end position="35"/>
    </location>
</feature>
<evidence type="ECO:0000256" key="1">
    <source>
        <dbReference type="SAM" id="Phobius"/>
    </source>
</evidence>
<name>F9VQX7_9ACTN</name>
<keyword evidence="1" id="KW-0812">Transmembrane</keyword>